<dbReference type="PANTHER" id="PTHR46082">
    <property type="entry name" value="ATP/GTP-BINDING PROTEIN-RELATED"/>
    <property type="match status" value="1"/>
</dbReference>
<evidence type="ECO:0000259" key="2">
    <source>
        <dbReference type="Pfam" id="PF24883"/>
    </source>
</evidence>
<dbReference type="SUPFAM" id="SSF52540">
    <property type="entry name" value="P-loop containing nucleoside triphosphate hydrolases"/>
    <property type="match status" value="1"/>
</dbReference>
<keyword evidence="1" id="KW-0677">Repeat</keyword>
<organism evidence="3 4">
    <name type="scientific">Podospora didyma</name>
    <dbReference type="NCBI Taxonomy" id="330526"/>
    <lineage>
        <taxon>Eukaryota</taxon>
        <taxon>Fungi</taxon>
        <taxon>Dikarya</taxon>
        <taxon>Ascomycota</taxon>
        <taxon>Pezizomycotina</taxon>
        <taxon>Sordariomycetes</taxon>
        <taxon>Sordariomycetidae</taxon>
        <taxon>Sordariales</taxon>
        <taxon>Podosporaceae</taxon>
        <taxon>Podospora</taxon>
    </lineage>
</organism>
<dbReference type="InterPro" id="IPR053137">
    <property type="entry name" value="NLR-like"/>
</dbReference>
<dbReference type="Gene3D" id="3.40.50.1580">
    <property type="entry name" value="Nucleoside phosphorylase domain"/>
    <property type="match status" value="1"/>
</dbReference>
<proteinExistence type="predicted"/>
<protein>
    <submittedName>
        <fullName evidence="3">Nucleoside phosphorylase domain-containing protein</fullName>
    </submittedName>
</protein>
<dbReference type="Gene3D" id="3.40.50.300">
    <property type="entry name" value="P-loop containing nucleotide triphosphate hydrolases"/>
    <property type="match status" value="1"/>
</dbReference>
<feature type="domain" description="Nephrocystin 3-like N-terminal" evidence="2">
    <location>
        <begin position="328"/>
        <end position="413"/>
    </location>
</feature>
<dbReference type="SUPFAM" id="SSF53167">
    <property type="entry name" value="Purine and uridine phosphorylases"/>
    <property type="match status" value="1"/>
</dbReference>
<keyword evidence="4" id="KW-1185">Reference proteome</keyword>
<accession>A0AAE0P7S2</accession>
<dbReference type="InterPro" id="IPR056884">
    <property type="entry name" value="NPHP3-like_N"/>
</dbReference>
<reference evidence="3" key="1">
    <citation type="journal article" date="2023" name="Mol. Phylogenet. Evol.">
        <title>Genome-scale phylogeny and comparative genomics of the fungal order Sordariales.</title>
        <authorList>
            <person name="Hensen N."/>
            <person name="Bonometti L."/>
            <person name="Westerberg I."/>
            <person name="Brannstrom I.O."/>
            <person name="Guillou S."/>
            <person name="Cros-Aarteil S."/>
            <person name="Calhoun S."/>
            <person name="Haridas S."/>
            <person name="Kuo A."/>
            <person name="Mondo S."/>
            <person name="Pangilinan J."/>
            <person name="Riley R."/>
            <person name="LaButti K."/>
            <person name="Andreopoulos B."/>
            <person name="Lipzen A."/>
            <person name="Chen C."/>
            <person name="Yan M."/>
            <person name="Daum C."/>
            <person name="Ng V."/>
            <person name="Clum A."/>
            <person name="Steindorff A."/>
            <person name="Ohm R.A."/>
            <person name="Martin F."/>
            <person name="Silar P."/>
            <person name="Natvig D.O."/>
            <person name="Lalanne C."/>
            <person name="Gautier V."/>
            <person name="Ament-Velasquez S.L."/>
            <person name="Kruys A."/>
            <person name="Hutchinson M.I."/>
            <person name="Powell A.J."/>
            <person name="Barry K."/>
            <person name="Miller A.N."/>
            <person name="Grigoriev I.V."/>
            <person name="Debuchy R."/>
            <person name="Gladieux P."/>
            <person name="Hiltunen Thoren M."/>
            <person name="Johannesson H."/>
        </authorList>
    </citation>
    <scope>NUCLEOTIDE SEQUENCE</scope>
    <source>
        <strain evidence="3">CBS 232.78</strain>
    </source>
</reference>
<dbReference type="Pfam" id="PF24883">
    <property type="entry name" value="NPHP3_N"/>
    <property type="match status" value="1"/>
</dbReference>
<dbReference type="EMBL" id="JAULSW010000001">
    <property type="protein sequence ID" value="KAK3394931.1"/>
    <property type="molecule type" value="Genomic_DNA"/>
</dbReference>
<dbReference type="InterPro" id="IPR035994">
    <property type="entry name" value="Nucleoside_phosphorylase_sf"/>
</dbReference>
<reference evidence="3" key="2">
    <citation type="submission" date="2023-06" db="EMBL/GenBank/DDBJ databases">
        <authorList>
            <consortium name="Lawrence Berkeley National Laboratory"/>
            <person name="Haridas S."/>
            <person name="Hensen N."/>
            <person name="Bonometti L."/>
            <person name="Westerberg I."/>
            <person name="Brannstrom I.O."/>
            <person name="Guillou S."/>
            <person name="Cros-Aarteil S."/>
            <person name="Calhoun S."/>
            <person name="Kuo A."/>
            <person name="Mondo S."/>
            <person name="Pangilinan J."/>
            <person name="Riley R."/>
            <person name="LaButti K."/>
            <person name="Andreopoulos B."/>
            <person name="Lipzen A."/>
            <person name="Chen C."/>
            <person name="Yanf M."/>
            <person name="Daum C."/>
            <person name="Ng V."/>
            <person name="Clum A."/>
            <person name="Steindorff A."/>
            <person name="Ohm R."/>
            <person name="Martin F."/>
            <person name="Silar P."/>
            <person name="Natvig D."/>
            <person name="Lalanne C."/>
            <person name="Gautier V."/>
            <person name="Ament-velasquez S.L."/>
            <person name="Kruys A."/>
            <person name="Hutchinson M.I."/>
            <person name="Powell A.J."/>
            <person name="Barry K."/>
            <person name="Miller A.N."/>
            <person name="Grigoriev I.V."/>
            <person name="Debuchy R."/>
            <person name="Gladieux P."/>
            <person name="Thoren M.H."/>
            <person name="Johannesson H."/>
        </authorList>
    </citation>
    <scope>NUCLEOTIDE SEQUENCE</scope>
    <source>
        <strain evidence="3">CBS 232.78</strain>
    </source>
</reference>
<dbReference type="GO" id="GO:0009116">
    <property type="term" value="P:nucleoside metabolic process"/>
    <property type="evidence" value="ECO:0007669"/>
    <property type="project" value="InterPro"/>
</dbReference>
<sequence>MPPEQGRTPPEYTVGWICALSTELVAAQTCLDEKHEGLSLDHISPNDNNNYTLGGIGGHNVVIAVLPNGEIGLMVGIGGGAPSSKHDIRLDVVVSVGSRAGKGAVFQYDFGKTVQDREFQETGMLNQPPTILRSAVNGLKAQYELEGHQLEETIASFLDKRPKLRRGYKRPDAILQRERTNEEDSLAIHYGMIASANRLMKDAIFRDKLAYEKEVLCFEMEAAGLMNHFPCLVIRGICDCSDTHKNKAWQGYAAMAAAAYAKELLARILPRRVEAEQKIVDIIYGVKKDVDELVDNKRAQELQGILDWLAPIDYASQQSDFIHQRQEGTGQWLLDSPEFKTWLNTSGQTLFCPGIPGAGKTMLTSIVIDHLTSRFANDEDVGIDYVYCDFRRQNEQKPQDLLGNLVKQLSQRKVFSAQAYGCRKKFLAEIAAVQANSGANLIATSRFILEITEIFANGPSIEIRASDLDVRRYIDGHISHLPSFVATNPDLQEDIKNSLVKAVDGMFLLARLHLNSLIGKRSHKAIRIALTKLSSGSGAYDSAYKDAMHRIEGQLSDQEVLAKQALSWIFNAKRLLTTLELQHALVVGIKEQSLDEENLPAVKDVVSFPGAKADITKACICYLSFDSFKSGFSRSDEEYEYRTRAHPLYDYAARH</sequence>
<dbReference type="GO" id="GO:0003824">
    <property type="term" value="F:catalytic activity"/>
    <property type="evidence" value="ECO:0007669"/>
    <property type="project" value="InterPro"/>
</dbReference>
<evidence type="ECO:0000313" key="4">
    <source>
        <dbReference type="Proteomes" id="UP001285441"/>
    </source>
</evidence>
<evidence type="ECO:0000256" key="1">
    <source>
        <dbReference type="ARBA" id="ARBA00022737"/>
    </source>
</evidence>
<dbReference type="PANTHER" id="PTHR46082:SF11">
    <property type="entry name" value="AAA+ ATPASE DOMAIN-CONTAINING PROTEIN-RELATED"/>
    <property type="match status" value="1"/>
</dbReference>
<dbReference type="InterPro" id="IPR027417">
    <property type="entry name" value="P-loop_NTPase"/>
</dbReference>
<dbReference type="Proteomes" id="UP001285441">
    <property type="component" value="Unassembled WGS sequence"/>
</dbReference>
<dbReference type="AlphaFoldDB" id="A0AAE0P7S2"/>
<name>A0AAE0P7S2_9PEZI</name>
<evidence type="ECO:0000313" key="3">
    <source>
        <dbReference type="EMBL" id="KAK3394931.1"/>
    </source>
</evidence>
<gene>
    <name evidence="3" type="ORF">B0H63DRAFT_445017</name>
</gene>
<comment type="caution">
    <text evidence="3">The sequence shown here is derived from an EMBL/GenBank/DDBJ whole genome shotgun (WGS) entry which is preliminary data.</text>
</comment>